<dbReference type="Proteomes" id="UP000002051">
    <property type="component" value="Chromosome 2"/>
</dbReference>
<dbReference type="InterPro" id="IPR017451">
    <property type="entry name" value="F-box-assoc_interact_dom"/>
</dbReference>
<dbReference type="CDD" id="cd22157">
    <property type="entry name" value="F-box_AtFBW1-like"/>
    <property type="match status" value="1"/>
</dbReference>
<dbReference type="OMA" id="YHISILC"/>
<feature type="domain" description="F-box associated beta-propeller type 1" evidence="2">
    <location>
        <begin position="123"/>
        <end position="345"/>
    </location>
</feature>
<proteinExistence type="predicted"/>
<dbReference type="KEGG" id="mtr:11417125"/>
<dbReference type="EnsemblPlants" id="AES65045">
    <property type="protein sequence ID" value="AES65045"/>
    <property type="gene ID" value="MTR_2g034700"/>
</dbReference>
<evidence type="ECO:0000313" key="6">
    <source>
        <dbReference type="Proteomes" id="UP000002051"/>
    </source>
</evidence>
<dbReference type="NCBIfam" id="TIGR01640">
    <property type="entry name" value="F_box_assoc_1"/>
    <property type="match status" value="1"/>
</dbReference>
<feature type="domain" description="F-box" evidence="1">
    <location>
        <begin position="14"/>
        <end position="50"/>
    </location>
</feature>
<accession>G7IMV0</accession>
<dbReference type="InterPro" id="IPR050796">
    <property type="entry name" value="SCF_F-box_component"/>
</dbReference>
<organism evidence="3 6">
    <name type="scientific">Medicago truncatula</name>
    <name type="common">Barrel medic</name>
    <name type="synonym">Medicago tribuloides</name>
    <dbReference type="NCBI Taxonomy" id="3880"/>
    <lineage>
        <taxon>Eukaryota</taxon>
        <taxon>Viridiplantae</taxon>
        <taxon>Streptophyta</taxon>
        <taxon>Embryophyta</taxon>
        <taxon>Tracheophyta</taxon>
        <taxon>Spermatophyta</taxon>
        <taxon>Magnoliopsida</taxon>
        <taxon>eudicotyledons</taxon>
        <taxon>Gunneridae</taxon>
        <taxon>Pentapetalae</taxon>
        <taxon>rosids</taxon>
        <taxon>fabids</taxon>
        <taxon>Fabales</taxon>
        <taxon>Fabaceae</taxon>
        <taxon>Papilionoideae</taxon>
        <taxon>50 kb inversion clade</taxon>
        <taxon>NPAAA clade</taxon>
        <taxon>Hologalegina</taxon>
        <taxon>IRL clade</taxon>
        <taxon>Trifolieae</taxon>
        <taxon>Medicago</taxon>
    </lineage>
</organism>
<reference evidence="5" key="3">
    <citation type="submission" date="2015-04" db="UniProtKB">
        <authorList>
            <consortium name="EnsemblPlants"/>
        </authorList>
    </citation>
    <scope>IDENTIFICATION</scope>
    <source>
        <strain evidence="5">cv. Jemalong A17</strain>
    </source>
</reference>
<dbReference type="PANTHER" id="PTHR31672:SF13">
    <property type="entry name" value="F-BOX PROTEIN CPR30-LIKE"/>
    <property type="match status" value="1"/>
</dbReference>
<evidence type="ECO:0000313" key="4">
    <source>
        <dbReference type="EMBL" id="RHN73089.1"/>
    </source>
</evidence>
<dbReference type="STRING" id="3880.G7IMV0"/>
<evidence type="ECO:0000259" key="1">
    <source>
        <dbReference type="Pfam" id="PF00646"/>
    </source>
</evidence>
<dbReference type="PaxDb" id="3880-AES65045"/>
<dbReference type="Pfam" id="PF07734">
    <property type="entry name" value="FBA_1"/>
    <property type="match status" value="1"/>
</dbReference>
<evidence type="ECO:0000313" key="3">
    <source>
        <dbReference type="EMBL" id="AES65045.1"/>
    </source>
</evidence>
<dbReference type="Gene3D" id="1.20.1280.50">
    <property type="match status" value="1"/>
</dbReference>
<dbReference type="AlphaFoldDB" id="G7IMV0"/>
<dbReference type="Pfam" id="PF00646">
    <property type="entry name" value="F-box"/>
    <property type="match status" value="1"/>
</dbReference>
<dbReference type="InterPro" id="IPR001810">
    <property type="entry name" value="F-box_dom"/>
</dbReference>
<dbReference type="EMBL" id="PSQE01000002">
    <property type="protein sequence ID" value="RHN73089.1"/>
    <property type="molecule type" value="Genomic_DNA"/>
</dbReference>
<evidence type="ECO:0000313" key="7">
    <source>
        <dbReference type="Proteomes" id="UP000265566"/>
    </source>
</evidence>
<keyword evidence="6" id="KW-1185">Reference proteome</keyword>
<dbReference type="InterPro" id="IPR036047">
    <property type="entry name" value="F-box-like_dom_sf"/>
</dbReference>
<reference evidence="7" key="4">
    <citation type="journal article" date="2018" name="Nat. Plants">
        <title>Whole-genome landscape of Medicago truncatula symbiotic genes.</title>
        <authorList>
            <person name="Pecrix Y."/>
            <person name="Staton S.E."/>
            <person name="Sallet E."/>
            <person name="Lelandais-Briere C."/>
            <person name="Moreau S."/>
            <person name="Carrere S."/>
            <person name="Blein T."/>
            <person name="Jardinaud M.F."/>
            <person name="Latrasse D."/>
            <person name="Zouine M."/>
            <person name="Zahm M."/>
            <person name="Kreplak J."/>
            <person name="Mayjonade B."/>
            <person name="Satge C."/>
            <person name="Perez M."/>
            <person name="Cauet S."/>
            <person name="Marande W."/>
            <person name="Chantry-Darmon C."/>
            <person name="Lopez-Roques C."/>
            <person name="Bouchez O."/>
            <person name="Berard A."/>
            <person name="Debelle F."/>
            <person name="Munos S."/>
            <person name="Bendahmane A."/>
            <person name="Berges H."/>
            <person name="Niebel A."/>
            <person name="Buitink J."/>
            <person name="Frugier F."/>
            <person name="Benhamed M."/>
            <person name="Crespi M."/>
            <person name="Gouzy J."/>
            <person name="Gamas P."/>
        </authorList>
    </citation>
    <scope>NUCLEOTIDE SEQUENCE [LARGE SCALE GENOMIC DNA]</scope>
    <source>
        <strain evidence="7">cv. Jemalong A17</strain>
    </source>
</reference>
<dbReference type="HOGENOM" id="CLU_027176_5_0_1"/>
<dbReference type="Proteomes" id="UP000265566">
    <property type="component" value="Chromosome 2"/>
</dbReference>
<reference evidence="3 6" key="2">
    <citation type="journal article" date="2014" name="BMC Genomics">
        <title>An improved genome release (version Mt4.0) for the model legume Medicago truncatula.</title>
        <authorList>
            <person name="Tang H."/>
            <person name="Krishnakumar V."/>
            <person name="Bidwell S."/>
            <person name="Rosen B."/>
            <person name="Chan A."/>
            <person name="Zhou S."/>
            <person name="Gentzbittel L."/>
            <person name="Childs K.L."/>
            <person name="Yandell M."/>
            <person name="Gundlach H."/>
            <person name="Mayer K.F."/>
            <person name="Schwartz D.C."/>
            <person name="Town C.D."/>
        </authorList>
    </citation>
    <scope>GENOME REANNOTATION</scope>
    <source>
        <strain evidence="5 6">cv. Jemalong A17</strain>
    </source>
</reference>
<dbReference type="OrthoDB" id="1415606at2759"/>
<protein>
    <submittedName>
        <fullName evidence="3">F-box protein interaction domain protein</fullName>
    </submittedName>
    <submittedName>
        <fullName evidence="4">Putative F-box domain-containing protein</fullName>
    </submittedName>
</protein>
<dbReference type="EMBL" id="CM001218">
    <property type="protein sequence ID" value="AES65045.1"/>
    <property type="molecule type" value="Genomic_DNA"/>
</dbReference>
<name>G7IMV0_MEDTR</name>
<dbReference type="PANTHER" id="PTHR31672">
    <property type="entry name" value="BNACNNG10540D PROTEIN"/>
    <property type="match status" value="1"/>
</dbReference>
<dbReference type="SUPFAM" id="SSF81383">
    <property type="entry name" value="F-box domain"/>
    <property type="match status" value="1"/>
</dbReference>
<evidence type="ECO:0000313" key="5">
    <source>
        <dbReference type="EnsemblPlants" id="AES65045"/>
    </source>
</evidence>
<reference evidence="4" key="5">
    <citation type="journal article" date="2018" name="Nat. Plants">
        <title>Whole-genome landscape of Medicago truncatula symbiotic genes.</title>
        <authorList>
            <person name="Pecrix Y."/>
            <person name="Gamas P."/>
            <person name="Carrere S."/>
        </authorList>
    </citation>
    <scope>NUCLEOTIDE SEQUENCE</scope>
    <source>
        <tissue evidence="4">Leaves</tissue>
    </source>
</reference>
<dbReference type="Gramene" id="rna8869">
    <property type="protein sequence ID" value="RHN73089.1"/>
    <property type="gene ID" value="gene8869"/>
</dbReference>
<reference evidence="3 6" key="1">
    <citation type="journal article" date="2011" name="Nature">
        <title>The Medicago genome provides insight into the evolution of rhizobial symbioses.</title>
        <authorList>
            <person name="Young N.D."/>
            <person name="Debelle F."/>
            <person name="Oldroyd G.E."/>
            <person name="Geurts R."/>
            <person name="Cannon S.B."/>
            <person name="Udvardi M.K."/>
            <person name="Benedito V.A."/>
            <person name="Mayer K.F."/>
            <person name="Gouzy J."/>
            <person name="Schoof H."/>
            <person name="Van de Peer Y."/>
            <person name="Proost S."/>
            <person name="Cook D.R."/>
            <person name="Meyers B.C."/>
            <person name="Spannagl M."/>
            <person name="Cheung F."/>
            <person name="De Mita S."/>
            <person name="Krishnakumar V."/>
            <person name="Gundlach H."/>
            <person name="Zhou S."/>
            <person name="Mudge J."/>
            <person name="Bharti A.K."/>
            <person name="Murray J.D."/>
            <person name="Naoumkina M.A."/>
            <person name="Rosen B."/>
            <person name="Silverstein K.A."/>
            <person name="Tang H."/>
            <person name="Rombauts S."/>
            <person name="Zhao P.X."/>
            <person name="Zhou P."/>
            <person name="Barbe V."/>
            <person name="Bardou P."/>
            <person name="Bechner M."/>
            <person name="Bellec A."/>
            <person name="Berger A."/>
            <person name="Berges H."/>
            <person name="Bidwell S."/>
            <person name="Bisseling T."/>
            <person name="Choisne N."/>
            <person name="Couloux A."/>
            <person name="Denny R."/>
            <person name="Deshpande S."/>
            <person name="Dai X."/>
            <person name="Doyle J.J."/>
            <person name="Dudez A.M."/>
            <person name="Farmer A.D."/>
            <person name="Fouteau S."/>
            <person name="Franken C."/>
            <person name="Gibelin C."/>
            <person name="Gish J."/>
            <person name="Goldstein S."/>
            <person name="Gonzalez A.J."/>
            <person name="Green P.J."/>
            <person name="Hallab A."/>
            <person name="Hartog M."/>
            <person name="Hua A."/>
            <person name="Humphray S.J."/>
            <person name="Jeong D.H."/>
            <person name="Jing Y."/>
            <person name="Jocker A."/>
            <person name="Kenton S.M."/>
            <person name="Kim D.J."/>
            <person name="Klee K."/>
            <person name="Lai H."/>
            <person name="Lang C."/>
            <person name="Lin S."/>
            <person name="Macmil S.L."/>
            <person name="Magdelenat G."/>
            <person name="Matthews L."/>
            <person name="McCorrison J."/>
            <person name="Monaghan E.L."/>
            <person name="Mun J.H."/>
            <person name="Najar F.Z."/>
            <person name="Nicholson C."/>
            <person name="Noirot C."/>
            <person name="O'Bleness M."/>
            <person name="Paule C.R."/>
            <person name="Poulain J."/>
            <person name="Prion F."/>
            <person name="Qin B."/>
            <person name="Qu C."/>
            <person name="Retzel E.F."/>
            <person name="Riddle C."/>
            <person name="Sallet E."/>
            <person name="Samain S."/>
            <person name="Samson N."/>
            <person name="Sanders I."/>
            <person name="Saurat O."/>
            <person name="Scarpelli C."/>
            <person name="Schiex T."/>
            <person name="Segurens B."/>
            <person name="Severin A.J."/>
            <person name="Sherrier D.J."/>
            <person name="Shi R."/>
            <person name="Sims S."/>
            <person name="Singer S.R."/>
            <person name="Sinharoy S."/>
            <person name="Sterck L."/>
            <person name="Viollet A."/>
            <person name="Wang B.B."/>
            <person name="Wang K."/>
            <person name="Wang M."/>
            <person name="Wang X."/>
            <person name="Warfsmann J."/>
            <person name="Weissenbach J."/>
            <person name="White D.D."/>
            <person name="White J.D."/>
            <person name="Wiley G.B."/>
            <person name="Wincker P."/>
            <person name="Xing Y."/>
            <person name="Yang L."/>
            <person name="Yao Z."/>
            <person name="Ying F."/>
            <person name="Zhai J."/>
            <person name="Zhou L."/>
            <person name="Zuber A."/>
            <person name="Denarie J."/>
            <person name="Dixon R.A."/>
            <person name="May G.D."/>
            <person name="Schwartz D.C."/>
            <person name="Rogers J."/>
            <person name="Quetier F."/>
            <person name="Town C.D."/>
            <person name="Roe B.A."/>
        </authorList>
    </citation>
    <scope>NUCLEOTIDE SEQUENCE [LARGE SCALE GENOMIC DNA]</scope>
    <source>
        <strain evidence="3">A17</strain>
        <strain evidence="5 6">cv. Jemalong A17</strain>
    </source>
</reference>
<dbReference type="InterPro" id="IPR006527">
    <property type="entry name" value="F-box-assoc_dom_typ1"/>
</dbReference>
<evidence type="ECO:0000259" key="2">
    <source>
        <dbReference type="Pfam" id="PF07734"/>
    </source>
</evidence>
<sequence length="374" mass="43130">MSPPTFEKVSGTYIPDDIVFSILSKLPIKHLKRFACVRKSWSHLFENPIFMNMFRNNLVSKSQTGYDDDDACLICHWVLDPVKKLSFLTGEKFEKEIKLDLPPQVQIQQNDFLDYISILCSAINGILCIYNWFDPSQIVLWNPTTNEVHVVPSNLPESLPNVFVDQFLYGFGYDHDSDDYKVIRVVRFREDMFKTHDPFYEIYSLRSHSWRKLDVDIPIVFYGPLSSEVYLDGVCHWLRRINDKTDVVSFNLSNEVFFTTPLDIHGDVCLVVLNGSVAIISYYKGSRYFSISILGEIGVKESWTRLFDVGPLSSNLYPIAVGKKGNIFFKKKYDKSKLVCFDLTTGVVDDIDVKGKGGICDIKIYKKNLRRLKE</sequence>
<gene>
    <name evidence="5" type="primary">11417125</name>
    <name evidence="3" type="ordered locus">MTR_2g034700</name>
    <name evidence="4" type="ORF">MtrunA17_Chr2g0294741</name>
</gene>